<dbReference type="EMBL" id="BNJF01000005">
    <property type="protein sequence ID" value="GHO49617.1"/>
    <property type="molecule type" value="Genomic_DNA"/>
</dbReference>
<dbReference type="PANTHER" id="PTHR11373:SF4">
    <property type="entry name" value="DEOXYNUCLEOSIDE TRIPHOSPHATE TRIPHOSPHOHYDROLASE SAMHD1"/>
    <property type="match status" value="1"/>
</dbReference>
<dbReference type="Pfam" id="PF01966">
    <property type="entry name" value="HD"/>
    <property type="match status" value="1"/>
</dbReference>
<reference evidence="2" key="1">
    <citation type="submission" date="2020-10" db="EMBL/GenBank/DDBJ databases">
        <title>Taxonomic study of unclassified bacteria belonging to the class Ktedonobacteria.</title>
        <authorList>
            <person name="Yabe S."/>
            <person name="Wang C.M."/>
            <person name="Zheng Y."/>
            <person name="Sakai Y."/>
            <person name="Cavaletti L."/>
            <person name="Monciardini P."/>
            <person name="Donadio S."/>
        </authorList>
    </citation>
    <scope>NUCLEOTIDE SEQUENCE</scope>
    <source>
        <strain evidence="2">SOSP1-1</strain>
    </source>
</reference>
<dbReference type="Pfam" id="PF19276">
    <property type="entry name" value="HD_assoc_2"/>
    <property type="match status" value="1"/>
</dbReference>
<dbReference type="InterPro" id="IPR045509">
    <property type="entry name" value="HD_assoc_2"/>
</dbReference>
<dbReference type="CDD" id="cd00077">
    <property type="entry name" value="HDc"/>
    <property type="match status" value="1"/>
</dbReference>
<dbReference type="AlphaFoldDB" id="A0A8J3MUR3"/>
<evidence type="ECO:0000313" key="3">
    <source>
        <dbReference type="Proteomes" id="UP000612362"/>
    </source>
</evidence>
<dbReference type="Proteomes" id="UP000612362">
    <property type="component" value="Unassembled WGS sequence"/>
</dbReference>
<proteinExistence type="predicted"/>
<comment type="caution">
    <text evidence="2">The sequence shown here is derived from an EMBL/GenBank/DDBJ whole genome shotgun (WGS) entry which is preliminary data.</text>
</comment>
<gene>
    <name evidence="2" type="ORF">KSX_77800</name>
</gene>
<keyword evidence="3" id="KW-1185">Reference proteome</keyword>
<dbReference type="SMART" id="SM00471">
    <property type="entry name" value="HDc"/>
    <property type="match status" value="1"/>
</dbReference>
<evidence type="ECO:0000313" key="2">
    <source>
        <dbReference type="EMBL" id="GHO49617.1"/>
    </source>
</evidence>
<protein>
    <submittedName>
        <fullName evidence="2">Nucleotidyltransferase</fullName>
    </submittedName>
</protein>
<dbReference type="GO" id="GO:0006203">
    <property type="term" value="P:dGTP catabolic process"/>
    <property type="evidence" value="ECO:0007669"/>
    <property type="project" value="TreeGrafter"/>
</dbReference>
<evidence type="ECO:0000259" key="1">
    <source>
        <dbReference type="SMART" id="SM00471"/>
    </source>
</evidence>
<dbReference type="InterPro" id="IPR050135">
    <property type="entry name" value="dGTPase-like"/>
</dbReference>
<organism evidence="2 3">
    <name type="scientific">Ktedonospora formicarum</name>
    <dbReference type="NCBI Taxonomy" id="2778364"/>
    <lineage>
        <taxon>Bacteria</taxon>
        <taxon>Bacillati</taxon>
        <taxon>Chloroflexota</taxon>
        <taxon>Ktedonobacteria</taxon>
        <taxon>Ktedonobacterales</taxon>
        <taxon>Ktedonobacteraceae</taxon>
        <taxon>Ktedonospora</taxon>
    </lineage>
</organism>
<feature type="domain" description="HD/PDEase" evidence="1">
    <location>
        <begin position="54"/>
        <end position="195"/>
    </location>
</feature>
<dbReference type="GO" id="GO:0008832">
    <property type="term" value="F:dGTPase activity"/>
    <property type="evidence" value="ECO:0007669"/>
    <property type="project" value="TreeGrafter"/>
</dbReference>
<dbReference type="Gene3D" id="1.10.3210.10">
    <property type="entry name" value="Hypothetical protein af1432"/>
    <property type="match status" value="1"/>
</dbReference>
<dbReference type="InterPro" id="IPR006674">
    <property type="entry name" value="HD_domain"/>
</dbReference>
<sequence>MSYGREAAQYYDRFYQKWFEVPQFVCDLMNTAAFRRLWWVRQMGFVGYLLDSRVSHSRAEHSRGTWYMLTRVIEQLQLTGGLSDISEVSLRSIQAAALFHDLGHWPFSHSLEAVRGLIDHEDNGTIILLEDPQIGAILRRWGLSPRRIAELIVPPEGGYQQQEDMLLHSLLSADTLGFDADRMEYLGRDAWLCGRTPEEWAPIEKLLSSMRIHEGVYEMERGIVITPKGIKPLSDALLLRGKLRGVSHSWQIRSAEAMTVRATELVRGDRADDSPLSNSALRRLGDNELLDQLASSGVSEARDLANGIREGRLYRPLIEWGPEDAGYHKMVNLSAEGVRDVARILPEVWGVAAHKVLVDVPVRLSKGKIDLLVRYDDGSLTPWSEVTEWTEEHKDPRKVRVLVDGDLEEALSPERASSSLMSVLQGR</sequence>
<dbReference type="PANTHER" id="PTHR11373">
    <property type="entry name" value="DEOXYNUCLEOSIDE TRIPHOSPHATE TRIPHOSPHOHYDROLASE"/>
    <property type="match status" value="1"/>
</dbReference>
<dbReference type="InterPro" id="IPR003607">
    <property type="entry name" value="HD/PDEase_dom"/>
</dbReference>
<accession>A0A8J3MUR3</accession>
<dbReference type="SUPFAM" id="SSF109604">
    <property type="entry name" value="HD-domain/PDEase-like"/>
    <property type="match status" value="1"/>
</dbReference>
<name>A0A8J3MUR3_9CHLR</name>